<dbReference type="PANTHER" id="PTHR46825:SF14">
    <property type="entry name" value="BETA-LACTAMASE-RELATED DOMAIN-CONTAINING PROTEIN"/>
    <property type="match status" value="1"/>
</dbReference>
<dbReference type="PANTHER" id="PTHR46825">
    <property type="entry name" value="D-ALANYL-D-ALANINE-CARBOXYPEPTIDASE/ENDOPEPTIDASE AMPH"/>
    <property type="match status" value="1"/>
</dbReference>
<evidence type="ECO:0000256" key="2">
    <source>
        <dbReference type="SAM" id="MobiDB-lite"/>
    </source>
</evidence>
<evidence type="ECO:0000259" key="3">
    <source>
        <dbReference type="Pfam" id="PF00144"/>
    </source>
</evidence>
<keyword evidence="6" id="KW-1185">Reference proteome</keyword>
<feature type="compositionally biased region" description="Polar residues" evidence="2">
    <location>
        <begin position="577"/>
        <end position="591"/>
    </location>
</feature>
<evidence type="ECO:0000256" key="1">
    <source>
        <dbReference type="ARBA" id="ARBA00038215"/>
    </source>
</evidence>
<evidence type="ECO:0000313" key="5">
    <source>
        <dbReference type="EMBL" id="KAF5548678.1"/>
    </source>
</evidence>
<evidence type="ECO:0000313" key="6">
    <source>
        <dbReference type="Proteomes" id="UP000522262"/>
    </source>
</evidence>
<dbReference type="InterPro" id="IPR050491">
    <property type="entry name" value="AmpC-like"/>
</dbReference>
<dbReference type="InterPro" id="IPR021860">
    <property type="entry name" value="Peptidase_S12_Pab87-rel_C"/>
</dbReference>
<feature type="region of interest" description="Disordered" evidence="2">
    <location>
        <begin position="571"/>
        <end position="615"/>
    </location>
</feature>
<dbReference type="Pfam" id="PF11954">
    <property type="entry name" value="DUF3471"/>
    <property type="match status" value="1"/>
</dbReference>
<dbReference type="InterPro" id="IPR012338">
    <property type="entry name" value="Beta-lactam/transpept-like"/>
</dbReference>
<dbReference type="Proteomes" id="UP000522262">
    <property type="component" value="Unassembled WGS sequence"/>
</dbReference>
<name>A0A8H5N1Q2_9HYPO</name>
<feature type="domain" description="Peptidase S12 Pab87-related C-terminal" evidence="4">
    <location>
        <begin position="420"/>
        <end position="518"/>
    </location>
</feature>
<dbReference type="Gene3D" id="2.40.128.600">
    <property type="match status" value="1"/>
</dbReference>
<dbReference type="Gene3D" id="3.40.710.10">
    <property type="entry name" value="DD-peptidase/beta-lactamase superfamily"/>
    <property type="match status" value="1"/>
</dbReference>
<comment type="caution">
    <text evidence="5">The sequence shown here is derived from an EMBL/GenBank/DDBJ whole genome shotgun (WGS) entry which is preliminary data.</text>
</comment>
<evidence type="ECO:0000259" key="4">
    <source>
        <dbReference type="Pfam" id="PF11954"/>
    </source>
</evidence>
<protein>
    <submittedName>
        <fullName evidence="5">D-aminoacylase</fullName>
    </submittedName>
</protein>
<dbReference type="AlphaFoldDB" id="A0A8H5N1Q2"/>
<accession>A0A8H5N1Q2</accession>
<dbReference type="Pfam" id="PF00144">
    <property type="entry name" value="Beta-lactamase"/>
    <property type="match status" value="1"/>
</dbReference>
<reference evidence="5 6" key="1">
    <citation type="submission" date="2020-05" db="EMBL/GenBank/DDBJ databases">
        <title>Identification and distribution of gene clusters putatively required for synthesis of sphingolipid metabolism inhibitors in phylogenetically diverse species of the filamentous fungus Fusarium.</title>
        <authorList>
            <person name="Kim H.-S."/>
            <person name="Busman M."/>
            <person name="Brown D.W."/>
            <person name="Divon H."/>
            <person name="Uhlig S."/>
            <person name="Proctor R.H."/>
        </authorList>
    </citation>
    <scope>NUCLEOTIDE SEQUENCE [LARGE SCALE GENOMIC DNA]</scope>
    <source>
        <strain evidence="5 6">NRRL 53147</strain>
    </source>
</reference>
<comment type="similarity">
    <text evidence="1">Belongs to the peptidase S12 family.</text>
</comment>
<gene>
    <name evidence="5" type="ORF">FMEXI_4681</name>
</gene>
<organism evidence="5 6">
    <name type="scientific">Fusarium mexicanum</name>
    <dbReference type="NCBI Taxonomy" id="751941"/>
    <lineage>
        <taxon>Eukaryota</taxon>
        <taxon>Fungi</taxon>
        <taxon>Dikarya</taxon>
        <taxon>Ascomycota</taxon>
        <taxon>Pezizomycotina</taxon>
        <taxon>Sordariomycetes</taxon>
        <taxon>Hypocreomycetidae</taxon>
        <taxon>Hypocreales</taxon>
        <taxon>Nectriaceae</taxon>
        <taxon>Fusarium</taxon>
        <taxon>Fusarium fujikuroi species complex</taxon>
    </lineage>
</organism>
<sequence length="647" mass="71788">MADITVRLRRLSHSIERLMAIAGTPGVAIGVMTKDNPIFYDNHRFRDVEKRHPVTEDTIFPICSLTKAITAAALGLLVEEKRLSWDSFIKDILPDFLSVNPVLHNNTTITDILCHRTGMGWGDNVILGTAGNILLRSEDVMNYINNRPLIRQFRSQFGYNNLHYELAGSVIEQVSGQPYFDFMQSRLLDPLGMERTSFQTLSESVDDVTVCYNALDDASTVPIDFLRMGDGAYGAASGGARSSVKDLVKIYSSFIKGFNSQFGESVTPDDASPLKQLNHIMSAKIPFDQPSQHEASYAFGWGRVQLPGRFGQIGLNPALLPQGMPTISTGTSSLVLFHQGSLPGSLTFVALLPETETVIVVLTNSLALNDAPDWIGQLIIEEIVNRPSELRTDFVGLAEAAVAENLKWYPRVVDELEKGKKAGTSPKPLTEYVGTYWDDLHIFMIDIKLVGDTLYWLMQGLETEMFELVHYHEDTFTWLQPRDELASRGRWVGSDQGAAFWKVKFGASESATINKLIWVPYNYVYNVGNIALWSVFESGAGIIAGSPPSLRRLLKNWVHFDSSRNQSLGHTGPFTGWETSTVTGKATASSTGRRDKGLLSSSKAEGPWEQLDDASSSRKIYVTVDMEMQCLERPPTSSKSRESFGEM</sequence>
<dbReference type="EMBL" id="JAAOAM010000096">
    <property type="protein sequence ID" value="KAF5548678.1"/>
    <property type="molecule type" value="Genomic_DNA"/>
</dbReference>
<feature type="domain" description="Beta-lactamase-related" evidence="3">
    <location>
        <begin position="15"/>
        <end position="368"/>
    </location>
</feature>
<proteinExistence type="inferred from homology"/>
<dbReference type="SUPFAM" id="SSF56601">
    <property type="entry name" value="beta-lactamase/transpeptidase-like"/>
    <property type="match status" value="1"/>
</dbReference>
<dbReference type="InterPro" id="IPR001466">
    <property type="entry name" value="Beta-lactam-related"/>
</dbReference>